<dbReference type="EMBL" id="ASPP01018267">
    <property type="protein sequence ID" value="ETO16430.1"/>
    <property type="molecule type" value="Genomic_DNA"/>
</dbReference>
<name>X6MTK7_RETFI</name>
<proteinExistence type="predicted"/>
<evidence type="ECO:0000313" key="3">
    <source>
        <dbReference type="EMBL" id="ETO16430.1"/>
    </source>
</evidence>
<feature type="transmembrane region" description="Helical" evidence="1">
    <location>
        <begin position="60"/>
        <end position="80"/>
    </location>
</feature>
<feature type="domain" description="TLDc" evidence="2">
    <location>
        <begin position="401"/>
        <end position="511"/>
    </location>
</feature>
<evidence type="ECO:0000313" key="4">
    <source>
        <dbReference type="Proteomes" id="UP000023152"/>
    </source>
</evidence>
<gene>
    <name evidence="3" type="ORF">RFI_20909</name>
</gene>
<feature type="non-terminal residue" evidence="3">
    <location>
        <position position="520"/>
    </location>
</feature>
<evidence type="ECO:0000259" key="2">
    <source>
        <dbReference type="Pfam" id="PF07534"/>
    </source>
</evidence>
<comment type="caution">
    <text evidence="3">The sequence shown here is derived from an EMBL/GenBank/DDBJ whole genome shotgun (WGS) entry which is preliminary data.</text>
</comment>
<protein>
    <recommendedName>
        <fullName evidence="2">TLDc domain-containing protein</fullName>
    </recommendedName>
</protein>
<dbReference type="OMA" id="WCGRITE"/>
<dbReference type="AlphaFoldDB" id="X6MTK7"/>
<evidence type="ECO:0000256" key="1">
    <source>
        <dbReference type="SAM" id="Phobius"/>
    </source>
</evidence>
<sequence>MRNNTIIKKKTVIIISKNFSLLTSAQEKKENSPYTNKNEFFKQYKLRFFLQNCKFVSTKVYYLIGIIQSTFCSFILNFVLYNSFMYIDIKNNLQKSLKCFLYNVCLFIRDSFALLVSSPLPEKWKIDAISTKKSNSVRIAELPPKINLRFTKPVFHEHQEQINIIEQEALKIFQEQKRLAEHICTLDKANENAINTIEDFFGDIIQLLKLKNKQALDQVNQYAQEKKMRIVAYSQQLQFFLQQTQEKIKIEPVLFNLDPQMSNFDVSINIQLRHNYNKFFLTFEQLIEQQLAIIEKGSVQLNISNIQKRSDSKQLVSLQWHTKNVIEGNGSLELEMSSCNGDKDNKQCTNVIILKLIVMKKDKKFNGIIRIKYKYDYYILCINNHFVDSQIVKNEEISTLKTLLPKKYTETTLFKFHEKCNGKAPTVVLVLSEFAHVFGAYTEVKWCGRITENVVTHDPYAFIFLLRNTDNSCQKFAIQKEYVNNTISSGRTHGPIFGEGPDIFISDKCNTNAHFLNIIL</sequence>
<keyword evidence="1" id="KW-0472">Membrane</keyword>
<keyword evidence="1" id="KW-0812">Transmembrane</keyword>
<keyword evidence="4" id="KW-1185">Reference proteome</keyword>
<accession>X6MTK7</accession>
<dbReference type="OrthoDB" id="25620at2759"/>
<dbReference type="InterPro" id="IPR006571">
    <property type="entry name" value="TLDc_dom"/>
</dbReference>
<dbReference type="Pfam" id="PF07534">
    <property type="entry name" value="TLD"/>
    <property type="match status" value="1"/>
</dbReference>
<dbReference type="Proteomes" id="UP000023152">
    <property type="component" value="Unassembled WGS sequence"/>
</dbReference>
<organism evidence="3 4">
    <name type="scientific">Reticulomyxa filosa</name>
    <dbReference type="NCBI Taxonomy" id="46433"/>
    <lineage>
        <taxon>Eukaryota</taxon>
        <taxon>Sar</taxon>
        <taxon>Rhizaria</taxon>
        <taxon>Retaria</taxon>
        <taxon>Foraminifera</taxon>
        <taxon>Monothalamids</taxon>
        <taxon>Reticulomyxidae</taxon>
        <taxon>Reticulomyxa</taxon>
    </lineage>
</organism>
<keyword evidence="1" id="KW-1133">Transmembrane helix</keyword>
<reference evidence="3 4" key="1">
    <citation type="journal article" date="2013" name="Curr. Biol.">
        <title>The Genome of the Foraminiferan Reticulomyxa filosa.</title>
        <authorList>
            <person name="Glockner G."/>
            <person name="Hulsmann N."/>
            <person name="Schleicher M."/>
            <person name="Noegel A.A."/>
            <person name="Eichinger L."/>
            <person name="Gallinger C."/>
            <person name="Pawlowski J."/>
            <person name="Sierra R."/>
            <person name="Euteneuer U."/>
            <person name="Pillet L."/>
            <person name="Moustafa A."/>
            <person name="Platzer M."/>
            <person name="Groth M."/>
            <person name="Szafranski K."/>
            <person name="Schliwa M."/>
        </authorList>
    </citation>
    <scope>NUCLEOTIDE SEQUENCE [LARGE SCALE GENOMIC DNA]</scope>
</reference>